<sequence length="363" mass="38117">MTLGRIRSRAAALLPLVIIVAVCVIDVAGGPGFVVIALVVIAPLLAASIVGPRLTGIYAMAAFAGAGAVSIWDQIVGPPSEENQTAMVVRLVGVALGGGIAVAASVVRQARERRMTALVQVAEAARRAILNPVPAVVDGLRFTAMYRSAAVEAAVGGDLYEVLDTWWGVRLLVGDVRGKGLDAVRLANRVLGCFRALAGRLEDPAELVAALDSEVARLGRGNGEDFVTAVVAQVDHAGRMLLLNAGHPDPLLVRAGRVTALGVPNRQPPLGLGVAPRAAPFLLFQSDQVLFYTDGLVEARNPRTREFFPVIPAVQNAFTDARLPEGTARLVDALIEWTDGSLSDDIALVAMERLVARVRASTS</sequence>
<protein>
    <submittedName>
        <fullName evidence="4">Serine phosphatase RsbU, regulator of sigma subunit</fullName>
    </submittedName>
</protein>
<dbReference type="RefSeq" id="WP_091276196.1">
    <property type="nucleotide sequence ID" value="NZ_FAOZ01000007.1"/>
</dbReference>
<dbReference type="EMBL" id="FAOZ01000007">
    <property type="protein sequence ID" value="CUU56247.1"/>
    <property type="molecule type" value="Genomic_DNA"/>
</dbReference>
<name>A0A0S4QL28_9ACTN</name>
<evidence type="ECO:0000256" key="2">
    <source>
        <dbReference type="SAM" id="Phobius"/>
    </source>
</evidence>
<dbReference type="Pfam" id="PF07228">
    <property type="entry name" value="SpoIIE"/>
    <property type="match status" value="1"/>
</dbReference>
<dbReference type="InterPro" id="IPR052016">
    <property type="entry name" value="Bact_Sigma-Reg"/>
</dbReference>
<feature type="domain" description="PPM-type phosphatase" evidence="3">
    <location>
        <begin position="140"/>
        <end position="353"/>
    </location>
</feature>
<dbReference type="PANTHER" id="PTHR43156">
    <property type="entry name" value="STAGE II SPORULATION PROTEIN E-RELATED"/>
    <property type="match status" value="1"/>
</dbReference>
<evidence type="ECO:0000313" key="5">
    <source>
        <dbReference type="Proteomes" id="UP000198802"/>
    </source>
</evidence>
<feature type="transmembrane region" description="Helical" evidence="2">
    <location>
        <begin position="87"/>
        <end position="107"/>
    </location>
</feature>
<dbReference type="PANTHER" id="PTHR43156:SF2">
    <property type="entry name" value="STAGE II SPORULATION PROTEIN E"/>
    <property type="match status" value="1"/>
</dbReference>
<keyword evidence="2" id="KW-0812">Transmembrane</keyword>
<keyword evidence="2" id="KW-1133">Transmembrane helix</keyword>
<feature type="transmembrane region" description="Helical" evidence="2">
    <location>
        <begin position="33"/>
        <end position="50"/>
    </location>
</feature>
<proteinExistence type="predicted"/>
<accession>A0A0S4QL28</accession>
<evidence type="ECO:0000313" key="4">
    <source>
        <dbReference type="EMBL" id="CUU56247.1"/>
    </source>
</evidence>
<dbReference type="AlphaFoldDB" id="A0A0S4QL28"/>
<dbReference type="SMART" id="SM00331">
    <property type="entry name" value="PP2C_SIG"/>
    <property type="match status" value="1"/>
</dbReference>
<evidence type="ECO:0000256" key="1">
    <source>
        <dbReference type="ARBA" id="ARBA00022801"/>
    </source>
</evidence>
<organism evidence="4 5">
    <name type="scientific">Parafrankia irregularis</name>
    <dbReference type="NCBI Taxonomy" id="795642"/>
    <lineage>
        <taxon>Bacteria</taxon>
        <taxon>Bacillati</taxon>
        <taxon>Actinomycetota</taxon>
        <taxon>Actinomycetes</taxon>
        <taxon>Frankiales</taxon>
        <taxon>Frankiaceae</taxon>
        <taxon>Parafrankia</taxon>
    </lineage>
</organism>
<dbReference type="Gene3D" id="3.60.40.10">
    <property type="entry name" value="PPM-type phosphatase domain"/>
    <property type="match status" value="1"/>
</dbReference>
<dbReference type="GO" id="GO:0016791">
    <property type="term" value="F:phosphatase activity"/>
    <property type="evidence" value="ECO:0007669"/>
    <property type="project" value="TreeGrafter"/>
</dbReference>
<evidence type="ECO:0000259" key="3">
    <source>
        <dbReference type="SMART" id="SM00331"/>
    </source>
</evidence>
<keyword evidence="5" id="KW-1185">Reference proteome</keyword>
<gene>
    <name evidence="4" type="ORF">Ga0074812_107131</name>
</gene>
<dbReference type="InterPro" id="IPR036457">
    <property type="entry name" value="PPM-type-like_dom_sf"/>
</dbReference>
<keyword evidence="2" id="KW-0472">Membrane</keyword>
<feature type="transmembrane region" description="Helical" evidence="2">
    <location>
        <begin position="57"/>
        <end position="75"/>
    </location>
</feature>
<dbReference type="InterPro" id="IPR001932">
    <property type="entry name" value="PPM-type_phosphatase-like_dom"/>
</dbReference>
<keyword evidence="1" id="KW-0378">Hydrolase</keyword>
<reference evidence="5" key="1">
    <citation type="submission" date="2015-11" db="EMBL/GenBank/DDBJ databases">
        <authorList>
            <person name="Varghese N."/>
        </authorList>
    </citation>
    <scope>NUCLEOTIDE SEQUENCE [LARGE SCALE GENOMIC DNA]</scope>
    <source>
        <strain evidence="5">DSM 45899</strain>
    </source>
</reference>
<dbReference type="Proteomes" id="UP000198802">
    <property type="component" value="Unassembled WGS sequence"/>
</dbReference>